<proteinExistence type="predicted"/>
<gene>
    <name evidence="3" type="ORF">Ahy_A09g041461</name>
</gene>
<keyword evidence="4" id="KW-1185">Reference proteome</keyword>
<evidence type="ECO:0000313" key="4">
    <source>
        <dbReference type="Proteomes" id="UP000289738"/>
    </source>
</evidence>
<evidence type="ECO:0000259" key="2">
    <source>
        <dbReference type="Pfam" id="PF26130"/>
    </source>
</evidence>
<dbReference type="AlphaFoldDB" id="A0A445BCV9"/>
<reference evidence="3 4" key="1">
    <citation type="submission" date="2019-01" db="EMBL/GenBank/DDBJ databases">
        <title>Sequencing of cultivated peanut Arachis hypogaea provides insights into genome evolution and oil improvement.</title>
        <authorList>
            <person name="Chen X."/>
        </authorList>
    </citation>
    <scope>NUCLEOTIDE SEQUENCE [LARGE SCALE GENOMIC DNA]</scope>
    <source>
        <strain evidence="4">cv. Fuhuasheng</strain>
        <tissue evidence="3">Leaves</tissue>
    </source>
</reference>
<sequence>MGLITIVCHHGGSFVRSEDGVVSYTRNHISEIPKLNPDRLDVFFIRNYYKELGPLETGLRELNSDAELLEMCFLAESNHEEVHVYYEHGVSIPTYLEEPPFRKDKEEVVLEVPTQPVLLRIGLSSRAIPPYPVPTPCINCPSTTESTQEATSMKTTPAPPN</sequence>
<comment type="caution">
    <text evidence="3">The sequence shown here is derived from an EMBL/GenBank/DDBJ whole genome shotgun (WGS) entry which is preliminary data.</text>
</comment>
<evidence type="ECO:0000313" key="3">
    <source>
        <dbReference type="EMBL" id="RYR36498.1"/>
    </source>
</evidence>
<dbReference type="Pfam" id="PF26130">
    <property type="entry name" value="PB1-like"/>
    <property type="match status" value="1"/>
</dbReference>
<evidence type="ECO:0000256" key="1">
    <source>
        <dbReference type="SAM" id="MobiDB-lite"/>
    </source>
</evidence>
<dbReference type="EMBL" id="SDMP01000009">
    <property type="protein sequence ID" value="RYR36498.1"/>
    <property type="molecule type" value="Genomic_DNA"/>
</dbReference>
<protein>
    <recommendedName>
        <fullName evidence="2">PB1-like domain-containing protein</fullName>
    </recommendedName>
</protein>
<feature type="compositionally biased region" description="Polar residues" evidence="1">
    <location>
        <begin position="142"/>
        <end position="155"/>
    </location>
</feature>
<feature type="domain" description="PB1-like" evidence="2">
    <location>
        <begin position="3"/>
        <end position="88"/>
    </location>
</feature>
<dbReference type="InterPro" id="IPR058594">
    <property type="entry name" value="PB1-like_dom_pln"/>
</dbReference>
<feature type="region of interest" description="Disordered" evidence="1">
    <location>
        <begin position="142"/>
        <end position="161"/>
    </location>
</feature>
<accession>A0A445BCV9</accession>
<dbReference type="Proteomes" id="UP000289738">
    <property type="component" value="Chromosome A09"/>
</dbReference>
<name>A0A445BCV9_ARAHY</name>
<organism evidence="3 4">
    <name type="scientific">Arachis hypogaea</name>
    <name type="common">Peanut</name>
    <dbReference type="NCBI Taxonomy" id="3818"/>
    <lineage>
        <taxon>Eukaryota</taxon>
        <taxon>Viridiplantae</taxon>
        <taxon>Streptophyta</taxon>
        <taxon>Embryophyta</taxon>
        <taxon>Tracheophyta</taxon>
        <taxon>Spermatophyta</taxon>
        <taxon>Magnoliopsida</taxon>
        <taxon>eudicotyledons</taxon>
        <taxon>Gunneridae</taxon>
        <taxon>Pentapetalae</taxon>
        <taxon>rosids</taxon>
        <taxon>fabids</taxon>
        <taxon>Fabales</taxon>
        <taxon>Fabaceae</taxon>
        <taxon>Papilionoideae</taxon>
        <taxon>50 kb inversion clade</taxon>
        <taxon>dalbergioids sensu lato</taxon>
        <taxon>Dalbergieae</taxon>
        <taxon>Pterocarpus clade</taxon>
        <taxon>Arachis</taxon>
    </lineage>
</organism>